<proteinExistence type="predicted"/>
<organism evidence="2">
    <name type="scientific">Desulfobacca acetoxidans</name>
    <dbReference type="NCBI Taxonomy" id="60893"/>
    <lineage>
        <taxon>Bacteria</taxon>
        <taxon>Pseudomonadati</taxon>
        <taxon>Thermodesulfobacteriota</taxon>
        <taxon>Desulfobaccia</taxon>
        <taxon>Desulfobaccales</taxon>
        <taxon>Desulfobaccaceae</taxon>
        <taxon>Desulfobacca</taxon>
    </lineage>
</organism>
<protein>
    <submittedName>
        <fullName evidence="2">Uncharacterized protein</fullName>
    </submittedName>
</protein>
<gene>
    <name evidence="2" type="ORF">ENW48_06615</name>
</gene>
<keyword evidence="1" id="KW-0472">Membrane</keyword>
<reference evidence="2" key="1">
    <citation type="journal article" date="2020" name="mSystems">
        <title>Genome- and Community-Level Interaction Insights into Carbon Utilization and Element Cycling Functions of Hydrothermarchaeota in Hydrothermal Sediment.</title>
        <authorList>
            <person name="Zhou Z."/>
            <person name="Liu Y."/>
            <person name="Xu W."/>
            <person name="Pan J."/>
            <person name="Luo Z.H."/>
            <person name="Li M."/>
        </authorList>
    </citation>
    <scope>NUCLEOTIDE SEQUENCE [LARGE SCALE GENOMIC DNA]</scope>
    <source>
        <strain evidence="2">SpSt-853</strain>
    </source>
</reference>
<dbReference type="AlphaFoldDB" id="A0A7C5AM14"/>
<dbReference type="EMBL" id="DTKJ01000044">
    <property type="protein sequence ID" value="HGZ11875.1"/>
    <property type="molecule type" value="Genomic_DNA"/>
</dbReference>
<evidence type="ECO:0000256" key="1">
    <source>
        <dbReference type="SAM" id="Phobius"/>
    </source>
</evidence>
<keyword evidence="1" id="KW-0812">Transmembrane</keyword>
<sequence>MDVPLSACPAPEVSREISASLDRLPGALALPEEAGALFLEVLKFLSTVALIGVTGLLLLLLE</sequence>
<feature type="transmembrane region" description="Helical" evidence="1">
    <location>
        <begin position="41"/>
        <end position="61"/>
    </location>
</feature>
<evidence type="ECO:0000313" key="2">
    <source>
        <dbReference type="EMBL" id="HGZ11875.1"/>
    </source>
</evidence>
<name>A0A7C5AM14_9BACT</name>
<comment type="caution">
    <text evidence="2">The sequence shown here is derived from an EMBL/GenBank/DDBJ whole genome shotgun (WGS) entry which is preliminary data.</text>
</comment>
<accession>A0A7C5AM14</accession>
<keyword evidence="1" id="KW-1133">Transmembrane helix</keyword>